<keyword evidence="3" id="KW-0378">Hydrolase</keyword>
<protein>
    <recommendedName>
        <fullName evidence="7">Pyroglutamyl-peptidase I</fullName>
    </recommendedName>
</protein>
<dbReference type="RefSeq" id="XP_022517240.1">
    <property type="nucleotide sequence ID" value="XM_022650626.1"/>
</dbReference>
<keyword evidence="2" id="KW-0645">Protease</keyword>
<evidence type="ECO:0000256" key="3">
    <source>
        <dbReference type="ARBA" id="ARBA00022801"/>
    </source>
</evidence>
<dbReference type="GO" id="GO:0006508">
    <property type="term" value="P:proteolysis"/>
    <property type="evidence" value="ECO:0007669"/>
    <property type="project" value="UniProtKB-KW"/>
</dbReference>
<evidence type="ECO:0000256" key="4">
    <source>
        <dbReference type="ARBA" id="ARBA00022807"/>
    </source>
</evidence>
<comment type="caution">
    <text evidence="5">The sequence shown here is derived from an EMBL/GenBank/DDBJ whole genome shotgun (WGS) entry which is preliminary data.</text>
</comment>
<dbReference type="EMBL" id="LVKK01000002">
    <property type="protein sequence ID" value="OAG45288.1"/>
    <property type="molecule type" value="Genomic_DNA"/>
</dbReference>
<comment type="similarity">
    <text evidence="1">Belongs to the peptidase C15 family.</text>
</comment>
<reference evidence="5 6" key="1">
    <citation type="submission" date="2016-03" db="EMBL/GenBank/DDBJ databases">
        <title>Draft genome sequence of the Fonsecaea monophora CBS 269.37.</title>
        <authorList>
            <person name="Bombassaro A."/>
            <person name="Vinicius W.A."/>
            <person name="De Hoog S."/>
            <person name="Sun J."/>
            <person name="Souza E.M."/>
            <person name="Raittz R.T."/>
            <person name="Costa F."/>
            <person name="Leao A.C."/>
            <person name="Tadra-Sfeir M.Z."/>
            <person name="Baura V."/>
            <person name="Balsanelli E."/>
            <person name="Pedrosa F.O."/>
            <person name="Moreno L.F."/>
            <person name="Steffens M.B."/>
            <person name="Xi L."/>
            <person name="Bocca A.L."/>
            <person name="Felipe M.S."/>
            <person name="Teixeira M."/>
            <person name="Telles Filho F.Q."/>
            <person name="Azevedo C.M."/>
            <person name="Gomes R."/>
            <person name="Vicente V.A."/>
        </authorList>
    </citation>
    <scope>NUCLEOTIDE SEQUENCE [LARGE SCALE GENOMIC DNA]</scope>
    <source>
        <strain evidence="5 6">CBS 269.37</strain>
    </source>
</reference>
<keyword evidence="4" id="KW-0788">Thiol protease</keyword>
<dbReference type="AlphaFoldDB" id="A0A177FM23"/>
<evidence type="ECO:0000313" key="5">
    <source>
        <dbReference type="EMBL" id="OAG45288.1"/>
    </source>
</evidence>
<keyword evidence="6" id="KW-1185">Reference proteome</keyword>
<dbReference type="PANTHER" id="PTHR23402:SF1">
    <property type="entry name" value="PYROGLUTAMYL-PEPTIDASE I"/>
    <property type="match status" value="1"/>
</dbReference>
<evidence type="ECO:0008006" key="7">
    <source>
        <dbReference type="Google" id="ProtNLM"/>
    </source>
</evidence>
<gene>
    <name evidence="5" type="ORF">AYO21_00636</name>
</gene>
<accession>A0A177FM23</accession>
<dbReference type="InterPro" id="IPR036440">
    <property type="entry name" value="Peptidase_C15-like_sf"/>
</dbReference>
<evidence type="ECO:0000256" key="1">
    <source>
        <dbReference type="ARBA" id="ARBA00006641"/>
    </source>
</evidence>
<dbReference type="PANTHER" id="PTHR23402">
    <property type="entry name" value="PROTEASE FAMILY C15 PYROGLUTAMYL-PEPTIDASE I-RELATED"/>
    <property type="match status" value="1"/>
</dbReference>
<dbReference type="Proteomes" id="UP000077002">
    <property type="component" value="Unassembled WGS sequence"/>
</dbReference>
<dbReference type="OrthoDB" id="407146at2759"/>
<dbReference type="SUPFAM" id="SSF53182">
    <property type="entry name" value="Pyrrolidone carboxyl peptidase (pyroglutamate aminopeptidase)"/>
    <property type="match status" value="1"/>
</dbReference>
<proteinExistence type="inferred from homology"/>
<dbReference type="GO" id="GO:0008234">
    <property type="term" value="F:cysteine-type peptidase activity"/>
    <property type="evidence" value="ECO:0007669"/>
    <property type="project" value="UniProtKB-KW"/>
</dbReference>
<dbReference type="GeneID" id="34595818"/>
<evidence type="ECO:0000256" key="2">
    <source>
        <dbReference type="ARBA" id="ARBA00022670"/>
    </source>
</evidence>
<evidence type="ECO:0000313" key="6">
    <source>
        <dbReference type="Proteomes" id="UP000077002"/>
    </source>
</evidence>
<name>A0A177FM23_9EURO</name>
<dbReference type="Gene3D" id="3.40.630.20">
    <property type="entry name" value="Peptidase C15, pyroglutamyl peptidase I-like"/>
    <property type="match status" value="1"/>
</dbReference>
<sequence length="239" mass="26494">MPQKVYHIVVTGAGGEPEGNPSPAVRDSLPAEISLDSGVVVKILKYPRERTCSFREMRETTKEIWSSDPSVFGEPPLSPASQFHIDLMLHIGKCTQKKPGYWIESIARRDIYKGVDDENQTFPPGQLGPGGLWEGLPETLSPCFDVDKAAEIVAREHPDVVSGRSDDAGASFCELELFSSLAVCYDRRESRRAEFFHIPPDQSPPEIQMHAAVTLTLIEALVTQLQEMEVIRGGREGQF</sequence>
<organism evidence="5 6">
    <name type="scientific">Fonsecaea monophora</name>
    <dbReference type="NCBI Taxonomy" id="254056"/>
    <lineage>
        <taxon>Eukaryota</taxon>
        <taxon>Fungi</taxon>
        <taxon>Dikarya</taxon>
        <taxon>Ascomycota</taxon>
        <taxon>Pezizomycotina</taxon>
        <taxon>Eurotiomycetes</taxon>
        <taxon>Chaetothyriomycetidae</taxon>
        <taxon>Chaetothyriales</taxon>
        <taxon>Herpotrichiellaceae</taxon>
        <taxon>Fonsecaea</taxon>
    </lineage>
</organism>
<dbReference type="InterPro" id="IPR016125">
    <property type="entry name" value="Peptidase_C15-like"/>
</dbReference>